<dbReference type="CDD" id="cd19481">
    <property type="entry name" value="RecA-like_protease"/>
    <property type="match status" value="1"/>
</dbReference>
<dbReference type="PANTHER" id="PTHR46411">
    <property type="entry name" value="FAMILY ATPASE, PUTATIVE-RELATED"/>
    <property type="match status" value="1"/>
</dbReference>
<dbReference type="Gene3D" id="3.40.50.300">
    <property type="entry name" value="P-loop containing nucleotide triphosphate hydrolases"/>
    <property type="match status" value="1"/>
</dbReference>
<evidence type="ECO:0000259" key="2">
    <source>
        <dbReference type="SMART" id="SM00382"/>
    </source>
</evidence>
<accession>A0ABR2XUD5</accession>
<evidence type="ECO:0000313" key="4">
    <source>
        <dbReference type="Proteomes" id="UP001465668"/>
    </source>
</evidence>
<dbReference type="InterPro" id="IPR003593">
    <property type="entry name" value="AAA+_ATPase"/>
</dbReference>
<sequence length="995" mass="112826">MSHSPGTDTPEAINAYHETRDELDEQIESTITLANKLDKLKDKTRDPFGPKAATKSIAVLEQMLMSNRCLRSAFESLQTDELKRLRATINEIPNSGLGRDDPMTDQEPRPLPLSTEISRQSLDNLHDFVFRGPFSMTHVLTAFYNKRTGPALDRAASSRLEVAEWEGKPRNPSQRPQRLMIGSDILLEELQEITSTSFGKVPAVIIPPYKVLFHHWDDIQARLESLVALKAEAEADTGTENKSSASGQPKRPFDQPEIQSFDPIQGRLDHLQCLVDFIRGDLGDILDIRARVANGTIEKIAFVDLWHLFNPGDTILSFKKGGVQAQRVYHVTGGRYRFAFKKSDGHHPRLGRHTNRSARRYEIERASYDRRDNLGLKGWSSDESENSDDDGPRKPLGSYSPLYLDCLTTMFDGSILQPRRYKRRIDYYTGQRSITELPVYPIQFHDPAANMGDRLTRRGERFVSCSGHKMYSGQALKSLDIIQGEVYVDFKTGFAENRLLGAAQRDFLKLGRQFPDSDEVTELVSRFKTKGNEKKTSTQRYSRLPIYDDFIIDSERADDFINENRDLLQDTDPEDLEPGDERFRLLPRNVVAFSFRTRKWHFLDVDLIEDIDMSELARDRGFDDLVVSDTYKQLLVALVENHRSGVTGGASDPERSQPLPQMDIVRNQAQGICILLHGPPGVGKTSTAETIAAYTKRPLYSITCGDMGLYPNAMEERLEKHFALANKWGCVLLLDEADVFLMVRDWQNVDRNASTTVLARIEVFLRLLEYYSGILFLTTNRVGVIDEAFKSRIHVSLRYPSLGLLETKKIWENLLNRIERDNETRTVKVAFNRITLLAWAEEHYKTCEPTKTTWNGRQIRNAFQTAIALGRADRLKKLKEKDVTEDEAERMGQPRLLRALLTATSFVKIAETARDFEDYLVSVRGRDAKTARDHEVRDDDYDPSAPPRAQKSYKSIAAVAGRGSKPALGDAGSAMTDIAKNSPYQLGVDSSDETE</sequence>
<evidence type="ECO:0000256" key="1">
    <source>
        <dbReference type="SAM" id="MobiDB-lite"/>
    </source>
</evidence>
<dbReference type="EMBL" id="JARVKM010000021">
    <property type="protein sequence ID" value="KAK9777413.1"/>
    <property type="molecule type" value="Genomic_DNA"/>
</dbReference>
<dbReference type="Proteomes" id="UP001465668">
    <property type="component" value="Unassembled WGS sequence"/>
</dbReference>
<dbReference type="Pfam" id="PF23232">
    <property type="entry name" value="AAA_lid_13"/>
    <property type="match status" value="1"/>
</dbReference>
<evidence type="ECO:0000313" key="3">
    <source>
        <dbReference type="EMBL" id="KAK9777413.1"/>
    </source>
</evidence>
<dbReference type="InterPro" id="IPR027417">
    <property type="entry name" value="P-loop_NTPase"/>
</dbReference>
<feature type="region of interest" description="Disordered" evidence="1">
    <location>
        <begin position="929"/>
        <end position="953"/>
    </location>
</feature>
<proteinExistence type="predicted"/>
<dbReference type="SMART" id="SM00382">
    <property type="entry name" value="AAA"/>
    <property type="match status" value="1"/>
</dbReference>
<keyword evidence="4" id="KW-1185">Reference proteome</keyword>
<dbReference type="Pfam" id="PF22942">
    <property type="entry name" value="DUF7025"/>
    <property type="match status" value="1"/>
</dbReference>
<organism evidence="3 4">
    <name type="scientific">Seiridium cardinale</name>
    <dbReference type="NCBI Taxonomy" id="138064"/>
    <lineage>
        <taxon>Eukaryota</taxon>
        <taxon>Fungi</taxon>
        <taxon>Dikarya</taxon>
        <taxon>Ascomycota</taxon>
        <taxon>Pezizomycotina</taxon>
        <taxon>Sordariomycetes</taxon>
        <taxon>Xylariomycetidae</taxon>
        <taxon>Amphisphaeriales</taxon>
        <taxon>Sporocadaceae</taxon>
        <taxon>Seiridium</taxon>
    </lineage>
</organism>
<name>A0ABR2XUD5_9PEZI</name>
<feature type="domain" description="AAA+ ATPase" evidence="2">
    <location>
        <begin position="670"/>
        <end position="803"/>
    </location>
</feature>
<protein>
    <submittedName>
        <fullName evidence="3">AAA+ ATPase domain-containing protein</fullName>
    </submittedName>
</protein>
<dbReference type="SUPFAM" id="SSF52540">
    <property type="entry name" value="P-loop containing nucleoside triphosphate hydrolases"/>
    <property type="match status" value="1"/>
</dbReference>
<dbReference type="InterPro" id="IPR054289">
    <property type="entry name" value="DUF7025"/>
</dbReference>
<dbReference type="PANTHER" id="PTHR46411:SF2">
    <property type="entry name" value="AAA+ ATPASE DOMAIN-CONTAINING PROTEIN"/>
    <property type="match status" value="1"/>
</dbReference>
<gene>
    <name evidence="3" type="ORF">SCAR479_05806</name>
</gene>
<dbReference type="Pfam" id="PF00004">
    <property type="entry name" value="AAA"/>
    <property type="match status" value="1"/>
</dbReference>
<dbReference type="InterPro" id="IPR056599">
    <property type="entry name" value="AAA_lid_fung"/>
</dbReference>
<dbReference type="InterPro" id="IPR003959">
    <property type="entry name" value="ATPase_AAA_core"/>
</dbReference>
<reference evidence="3 4" key="1">
    <citation type="submission" date="2024-02" db="EMBL/GenBank/DDBJ databases">
        <title>First draft genome assembly of two strains of Seiridium cardinale.</title>
        <authorList>
            <person name="Emiliani G."/>
            <person name="Scali E."/>
        </authorList>
    </citation>
    <scope>NUCLEOTIDE SEQUENCE [LARGE SCALE GENOMIC DNA]</scope>
    <source>
        <strain evidence="3 4">BM-138-000479</strain>
    </source>
</reference>
<feature type="compositionally biased region" description="Polar residues" evidence="1">
    <location>
        <begin position="238"/>
        <end position="247"/>
    </location>
</feature>
<feature type="region of interest" description="Disordered" evidence="1">
    <location>
        <begin position="237"/>
        <end position="259"/>
    </location>
</feature>
<comment type="caution">
    <text evidence="3">The sequence shown here is derived from an EMBL/GenBank/DDBJ whole genome shotgun (WGS) entry which is preliminary data.</text>
</comment>